<reference evidence="1" key="1">
    <citation type="submission" date="2019-05" db="EMBL/GenBank/DDBJ databases">
        <authorList>
            <person name="Piombo E."/>
        </authorList>
    </citation>
    <scope>NUCLEOTIDE SEQUENCE</scope>
    <source>
        <strain evidence="1">C2S</strain>
    </source>
</reference>
<accession>A0A9Q9RMK6</accession>
<evidence type="ECO:0000313" key="2">
    <source>
        <dbReference type="Proteomes" id="UP000760494"/>
    </source>
</evidence>
<comment type="caution">
    <text evidence="1">The sequence shown here is derived from an EMBL/GenBank/DDBJ whole genome shotgun (WGS) entry which is preliminary data.</text>
</comment>
<name>A0A9Q9RMK6_FUSFU</name>
<dbReference type="AlphaFoldDB" id="A0A9Q9RMK6"/>
<proteinExistence type="predicted"/>
<evidence type="ECO:0000313" key="1">
    <source>
        <dbReference type="EMBL" id="VTT70417.1"/>
    </source>
</evidence>
<sequence length="245" mass="26267">MASPEPHKTRTTEPAAAYQVTATFAQGQRMAGAAQCIAPNVAGDPAQVSLTVSCGGQQPDSVSEFKDMNAAISGQSAAAPTSPNFAVLLSLEAVGQMLGITKTVNHLLENATAVLARTPPMSQISCIQGQRQRTTNRPISTRLNISSSLILHPERAAGMGYHGKPVAVLDMKSDKVRQLDKAAVEGYPAVQIPRLKKNVPIYISRSTEKDKDKEFIAEVNLWSMGVRYNLNRLVGEGPQLYIVNA</sequence>
<protein>
    <submittedName>
        <fullName evidence="1">Uncharacterized protein</fullName>
    </submittedName>
</protein>
<organism evidence="1 2">
    <name type="scientific">Fusarium fujikuroi</name>
    <name type="common">Bakanae and foot rot disease fungus</name>
    <name type="synonym">Gibberella fujikuroi</name>
    <dbReference type="NCBI Taxonomy" id="5127"/>
    <lineage>
        <taxon>Eukaryota</taxon>
        <taxon>Fungi</taxon>
        <taxon>Dikarya</taxon>
        <taxon>Ascomycota</taxon>
        <taxon>Pezizomycotina</taxon>
        <taxon>Sordariomycetes</taxon>
        <taxon>Hypocreomycetidae</taxon>
        <taxon>Hypocreales</taxon>
        <taxon>Nectriaceae</taxon>
        <taxon>Fusarium</taxon>
        <taxon>Fusarium fujikuroi species complex</taxon>
    </lineage>
</organism>
<gene>
    <name evidence="1" type="ORF">C2S_7979</name>
</gene>
<dbReference type="EMBL" id="CABFJX010000290">
    <property type="protein sequence ID" value="VTT70417.1"/>
    <property type="molecule type" value="Genomic_DNA"/>
</dbReference>
<dbReference type="Proteomes" id="UP000760494">
    <property type="component" value="Unassembled WGS sequence"/>
</dbReference>